<name>A0A450VIF8_9GAMM</name>
<sequence>MLFGSQREITFTAWSVQSTVVLCFLPAALFALSDGASTIKNGNAQYRLLQGIGASTLKHIHFSPKHFTTLSFVERTASRYFPYRFDFSTFATFYRLVHHNDQWNACCPRRPNQ</sequence>
<accession>A0A450VIF8</accession>
<dbReference type="AlphaFoldDB" id="A0A450VIF8"/>
<reference evidence="1" key="1">
    <citation type="submission" date="2019-02" db="EMBL/GenBank/DDBJ databases">
        <authorList>
            <person name="Gruber-Vodicka R. H."/>
            <person name="Seah K. B. B."/>
        </authorList>
    </citation>
    <scope>NUCLEOTIDE SEQUENCE</scope>
    <source>
        <strain evidence="1">BECK_SA2B20</strain>
    </source>
</reference>
<proteinExistence type="predicted"/>
<protein>
    <submittedName>
        <fullName evidence="1">Uncharacterized protein</fullName>
    </submittedName>
</protein>
<gene>
    <name evidence="1" type="ORF">BECKH772B_GA0070898_104523</name>
</gene>
<organism evidence="1">
    <name type="scientific">Candidatus Kentrum eta</name>
    <dbReference type="NCBI Taxonomy" id="2126337"/>
    <lineage>
        <taxon>Bacteria</taxon>
        <taxon>Pseudomonadati</taxon>
        <taxon>Pseudomonadota</taxon>
        <taxon>Gammaproteobacteria</taxon>
        <taxon>Candidatus Kentrum</taxon>
    </lineage>
</organism>
<evidence type="ECO:0000313" key="1">
    <source>
        <dbReference type="EMBL" id="VFK04507.1"/>
    </source>
</evidence>
<dbReference type="EMBL" id="CAADFI010000452">
    <property type="protein sequence ID" value="VFK04507.1"/>
    <property type="molecule type" value="Genomic_DNA"/>
</dbReference>